<keyword evidence="2 4" id="KW-0863">Zinc-finger</keyword>
<evidence type="ECO:0000259" key="7">
    <source>
        <dbReference type="PROSITE" id="PS50103"/>
    </source>
</evidence>
<dbReference type="InterPro" id="IPR000571">
    <property type="entry name" value="Znf_CCCH"/>
</dbReference>
<dbReference type="AlphaFoldDB" id="A0A9P4N2Z5"/>
<feature type="compositionally biased region" description="Polar residues" evidence="6">
    <location>
        <begin position="495"/>
        <end position="509"/>
    </location>
</feature>
<dbReference type="InterPro" id="IPR037274">
    <property type="entry name" value="Znf_CHY_sf"/>
</dbReference>
<feature type="compositionally biased region" description="Pro residues" evidence="6">
    <location>
        <begin position="783"/>
        <end position="792"/>
    </location>
</feature>
<dbReference type="GO" id="GO:0008270">
    <property type="term" value="F:zinc ion binding"/>
    <property type="evidence" value="ECO:0007669"/>
    <property type="project" value="UniProtKB-KW"/>
</dbReference>
<evidence type="ECO:0000256" key="5">
    <source>
        <dbReference type="PROSITE-ProRule" id="PRU00723"/>
    </source>
</evidence>
<dbReference type="InterPro" id="IPR008913">
    <property type="entry name" value="Znf_CHY"/>
</dbReference>
<evidence type="ECO:0008006" key="11">
    <source>
        <dbReference type="Google" id="ProtNLM"/>
    </source>
</evidence>
<feature type="domain" description="C3H1-type" evidence="7">
    <location>
        <begin position="43"/>
        <end position="71"/>
    </location>
</feature>
<evidence type="ECO:0000256" key="4">
    <source>
        <dbReference type="PROSITE-ProRule" id="PRU00601"/>
    </source>
</evidence>
<evidence type="ECO:0000256" key="2">
    <source>
        <dbReference type="ARBA" id="ARBA00022771"/>
    </source>
</evidence>
<accession>A0A9P4N2Z5</accession>
<keyword evidence="3 5" id="KW-0862">Zinc</keyword>
<feature type="region of interest" description="Disordered" evidence="6">
    <location>
        <begin position="75"/>
        <end position="137"/>
    </location>
</feature>
<dbReference type="Proteomes" id="UP000800093">
    <property type="component" value="Unassembled WGS sequence"/>
</dbReference>
<evidence type="ECO:0000256" key="3">
    <source>
        <dbReference type="ARBA" id="ARBA00022833"/>
    </source>
</evidence>
<dbReference type="OrthoDB" id="10253329at2759"/>
<evidence type="ECO:0000256" key="1">
    <source>
        <dbReference type="ARBA" id="ARBA00022723"/>
    </source>
</evidence>
<keyword evidence="10" id="KW-1185">Reference proteome</keyword>
<feature type="compositionally biased region" description="Polar residues" evidence="6">
    <location>
        <begin position="1"/>
        <end position="10"/>
    </location>
</feature>
<comment type="caution">
    <text evidence="9">The sequence shown here is derived from an EMBL/GenBank/DDBJ whole genome shotgun (WGS) entry which is preliminary data.</text>
</comment>
<protein>
    <recommendedName>
        <fullName evidence="11">CHY-type domain-containing protein</fullName>
    </recommendedName>
</protein>
<organism evidence="9 10">
    <name type="scientific">Lojkania enalia</name>
    <dbReference type="NCBI Taxonomy" id="147567"/>
    <lineage>
        <taxon>Eukaryota</taxon>
        <taxon>Fungi</taxon>
        <taxon>Dikarya</taxon>
        <taxon>Ascomycota</taxon>
        <taxon>Pezizomycotina</taxon>
        <taxon>Dothideomycetes</taxon>
        <taxon>Pleosporomycetidae</taxon>
        <taxon>Pleosporales</taxon>
        <taxon>Pleosporales incertae sedis</taxon>
        <taxon>Lojkania</taxon>
    </lineage>
</organism>
<evidence type="ECO:0000259" key="8">
    <source>
        <dbReference type="PROSITE" id="PS51266"/>
    </source>
</evidence>
<feature type="compositionally biased region" description="Polar residues" evidence="6">
    <location>
        <begin position="109"/>
        <end position="136"/>
    </location>
</feature>
<dbReference type="Pfam" id="PF05495">
    <property type="entry name" value="zf-CHY"/>
    <property type="match status" value="1"/>
</dbReference>
<reference evidence="10" key="1">
    <citation type="journal article" date="2020" name="Stud. Mycol.">
        <title>101 Dothideomycetes genomes: A test case for predicting lifestyles and emergence of pathogens.</title>
        <authorList>
            <person name="Haridas S."/>
            <person name="Albert R."/>
            <person name="Binder M."/>
            <person name="Bloem J."/>
            <person name="LaButti K."/>
            <person name="Salamov A."/>
            <person name="Andreopoulos B."/>
            <person name="Baker S."/>
            <person name="Barry K."/>
            <person name="Bills G."/>
            <person name="Bluhm B."/>
            <person name="Cannon C."/>
            <person name="Castanera R."/>
            <person name="Culley D."/>
            <person name="Daum C."/>
            <person name="Ezra D."/>
            <person name="Gonzalez J."/>
            <person name="Henrissat B."/>
            <person name="Kuo A."/>
            <person name="Liang C."/>
            <person name="Lipzen A."/>
            <person name="Lutzoni F."/>
            <person name="Magnuson J."/>
            <person name="Mondo S."/>
            <person name="Nolan M."/>
            <person name="Ohm R."/>
            <person name="Pangilinan J."/>
            <person name="Park H.-J."/>
            <person name="Ramirez L."/>
            <person name="Alfaro M."/>
            <person name="Sun H."/>
            <person name="Tritt A."/>
            <person name="Yoshinaga Y."/>
            <person name="Zwiers L.-H."/>
            <person name="Turgeon B."/>
            <person name="Goodwin S."/>
            <person name="Spatafora J."/>
            <person name="Crous P."/>
            <person name="Grigoriev I."/>
        </authorList>
    </citation>
    <scope>NUCLEOTIDE SEQUENCE [LARGE SCALE GENOMIC DNA]</scope>
    <source>
        <strain evidence="10">CBS 304.66</strain>
    </source>
</reference>
<dbReference type="PROSITE" id="PS50103">
    <property type="entry name" value="ZF_C3H1"/>
    <property type="match status" value="1"/>
</dbReference>
<feature type="domain" description="CHY-type" evidence="8">
    <location>
        <begin position="682"/>
        <end position="749"/>
    </location>
</feature>
<proteinExistence type="predicted"/>
<dbReference type="PROSITE" id="PS51266">
    <property type="entry name" value="ZF_CHY"/>
    <property type="match status" value="1"/>
</dbReference>
<feature type="region of interest" description="Disordered" evidence="6">
    <location>
        <begin position="465"/>
        <end position="510"/>
    </location>
</feature>
<evidence type="ECO:0000256" key="6">
    <source>
        <dbReference type="SAM" id="MobiDB-lite"/>
    </source>
</evidence>
<evidence type="ECO:0000313" key="9">
    <source>
        <dbReference type="EMBL" id="KAF2263098.1"/>
    </source>
</evidence>
<feature type="region of interest" description="Disordered" evidence="6">
    <location>
        <begin position="425"/>
        <end position="449"/>
    </location>
</feature>
<keyword evidence="1 5" id="KW-0479">Metal-binding</keyword>
<feature type="region of interest" description="Disordered" evidence="6">
    <location>
        <begin position="760"/>
        <end position="792"/>
    </location>
</feature>
<dbReference type="SUPFAM" id="SSF161219">
    <property type="entry name" value="CHY zinc finger-like"/>
    <property type="match status" value="1"/>
</dbReference>
<dbReference type="EMBL" id="ML986631">
    <property type="protein sequence ID" value="KAF2263098.1"/>
    <property type="molecule type" value="Genomic_DNA"/>
</dbReference>
<feature type="region of interest" description="Disordered" evidence="6">
    <location>
        <begin position="1"/>
        <end position="48"/>
    </location>
</feature>
<sequence length="792" mass="87329">MSGNASSGTGLDSPLDAHGLSTCELPAPQPHRQGQTAQQPALPPRMPRCRYFGQKSGCRSGAACPFRHEVLDTAQQSTTAVQHKPAGRSRPSGPLQQSVGAERSPIVSPRSTAGRQHAAVNTSRITGRPVPQSQLTDPRAYQLAQVRRRYTPEERGEDGRTTLTFRLHPSDPDFPFDMDVLHCSLRVPTDYPNGGRPTLRVTNPDMERGYQINVERGFDKIVATSPSATLLAHLNALDRNLEYLLSSQKADTIKIVSHTKHIEKGEPSGPPLVEDSYQPLISSTKASTTSQPIIGHSAERVSQARQVREIETRQLEARLGRLAQFSKSTDGLTYTIPIGAARRGELPVELQAMKLIKLVVPADYDLTPCQIELVGVSGNSKSIVEEAFITRVLQGPRVSLLNHINHLSQNMHIMAREISKFRSPNMARRSSLSTIPDSSKPQSVGSAREAVAITQVSDRPHVVVIPRPEEWQAGIDDDGKSSDSLSEDDYGIADTTGTEHPPSLSTESANPERGVMISFPHLELHGIELLEIGTLNITVKCERCKDVQDISNLKKNNVGADSCKKCANPFALSFRPELMHVNSVCAGYLDLDGCTVVDMLPRQSPKTSFIPTCAECSTEHTRSGVTSVRGETLFAFCRECHKKMTFRLPEIKFLRLSPGIVRASSVPGKKRLENLGIVAGHELANRGRCSHYKKSYRWFRFSCCNKVYPCDRCHDQASDHPIEHANRMICGFCSREQNYRPKDCGICHAWLTAKPGKGFWEGGQGTRDKVKMSRKGKPKYPNRQPPPSESAQ</sequence>
<evidence type="ECO:0000313" key="10">
    <source>
        <dbReference type="Proteomes" id="UP000800093"/>
    </source>
</evidence>
<feature type="zinc finger region" description="C3H1-type" evidence="5">
    <location>
        <begin position="43"/>
        <end position="71"/>
    </location>
</feature>
<gene>
    <name evidence="9" type="ORF">CC78DRAFT_519037</name>
</gene>
<name>A0A9P4N2Z5_9PLEO</name>
<feature type="compositionally biased region" description="Polar residues" evidence="6">
    <location>
        <begin position="428"/>
        <end position="445"/>
    </location>
</feature>